<proteinExistence type="predicted"/>
<dbReference type="SUPFAM" id="SSF46785">
    <property type="entry name" value="Winged helix' DNA-binding domain"/>
    <property type="match status" value="1"/>
</dbReference>
<dbReference type="PANTHER" id="PTHR34704">
    <property type="entry name" value="ATPASE"/>
    <property type="match status" value="1"/>
</dbReference>
<dbReference type="SUPFAM" id="SSF52540">
    <property type="entry name" value="P-loop containing nucleoside triphosphate hydrolases"/>
    <property type="match status" value="1"/>
</dbReference>
<name>A0A846YBD2_9NOCA</name>
<dbReference type="Gene3D" id="3.40.50.300">
    <property type="entry name" value="P-loop containing nucleotide triphosphate hydrolases"/>
    <property type="match status" value="1"/>
</dbReference>
<protein>
    <submittedName>
        <fullName evidence="1">ATP-binding protein</fullName>
    </submittedName>
</protein>
<keyword evidence="2" id="KW-1185">Reference proteome</keyword>
<organism evidence="1 2">
    <name type="scientific">Nocardia flavorosea</name>
    <dbReference type="NCBI Taxonomy" id="53429"/>
    <lineage>
        <taxon>Bacteria</taxon>
        <taxon>Bacillati</taxon>
        <taxon>Actinomycetota</taxon>
        <taxon>Actinomycetes</taxon>
        <taxon>Mycobacteriales</taxon>
        <taxon>Nocardiaceae</taxon>
        <taxon>Nocardia</taxon>
    </lineage>
</organism>
<evidence type="ECO:0000313" key="2">
    <source>
        <dbReference type="Proteomes" id="UP000570678"/>
    </source>
</evidence>
<keyword evidence="1" id="KW-0067">ATP-binding</keyword>
<comment type="caution">
    <text evidence="1">The sequence shown here is derived from an EMBL/GenBank/DDBJ whole genome shotgun (WGS) entry which is preliminary data.</text>
</comment>
<reference evidence="1 2" key="1">
    <citation type="submission" date="2020-04" db="EMBL/GenBank/DDBJ databases">
        <title>MicrobeNet Type strains.</title>
        <authorList>
            <person name="Nicholson A.C."/>
        </authorList>
    </citation>
    <scope>NUCLEOTIDE SEQUENCE [LARGE SCALE GENOMIC DNA]</scope>
    <source>
        <strain evidence="1 2">JCM 3332</strain>
    </source>
</reference>
<dbReference type="InterPro" id="IPR036390">
    <property type="entry name" value="WH_DNA-bd_sf"/>
</dbReference>
<dbReference type="GO" id="GO:0005524">
    <property type="term" value="F:ATP binding"/>
    <property type="evidence" value="ECO:0007669"/>
    <property type="project" value="UniProtKB-KW"/>
</dbReference>
<dbReference type="PANTHER" id="PTHR34704:SF1">
    <property type="entry name" value="ATPASE"/>
    <property type="match status" value="1"/>
</dbReference>
<gene>
    <name evidence="1" type="ORF">HGA15_12330</name>
</gene>
<accession>A0A846YBD2</accession>
<evidence type="ECO:0000313" key="1">
    <source>
        <dbReference type="EMBL" id="NKY56926.1"/>
    </source>
</evidence>
<dbReference type="Proteomes" id="UP000570678">
    <property type="component" value="Unassembled WGS sequence"/>
</dbReference>
<dbReference type="AlphaFoldDB" id="A0A846YBD2"/>
<sequence>MFDRDREWAALTAFATSNQPNATLGVVSGRRRQGKTFLLESLCEAADGFYFAADQATEAESLRYLAAAVGEFAGARFPIAFDDWRQAVDGLLALAEDRQLPVVIDEFPYLVKATPGLPSIIQSALAPRRVERRRSRARLLLCGSAMSFMGSLPAGTAPLRGRAGLELIVPTLDYRLAASFWELNDPRLALRVHAVVGGTPAYRREFVEGDSPAGFDDFDPWVLRTVLNPASPLFREARYLLSEEPGMRDPGLYHSVLAAVAHGNSTTGGIASYVGRRSSDISHPLSVLEDSGLLRREPDVFRANRMLHRVAEPLITFYQAVQRPDWAEWERARDSARLWERRQHRFESNVLGPHFEQVCRDWSFDYAPAGFFGGYVNRVGSGVVNDADRRVSHEVDIAVFGERADDTEALLCIGEVKWNDVMGIGHLERLRRIRHLLSAKFDTTHTRLACYSAAGFMPALHTAAEEGEVLLIGLGDLYG</sequence>
<keyword evidence="1" id="KW-0547">Nucleotide-binding</keyword>
<dbReference type="EMBL" id="JAAXOT010000005">
    <property type="protein sequence ID" value="NKY56926.1"/>
    <property type="molecule type" value="Genomic_DNA"/>
</dbReference>
<dbReference type="InterPro" id="IPR027417">
    <property type="entry name" value="P-loop_NTPase"/>
</dbReference>